<evidence type="ECO:0000259" key="1">
    <source>
        <dbReference type="Pfam" id="PF00425"/>
    </source>
</evidence>
<dbReference type="PANTHER" id="PTHR11236">
    <property type="entry name" value="AMINOBENZOATE/ANTHRANILATE SYNTHASE"/>
    <property type="match status" value="1"/>
</dbReference>
<reference evidence="3 4" key="1">
    <citation type="submission" date="2020-05" db="EMBL/GenBank/DDBJ databases">
        <title>Draft genome sequence of Desulfovibrio sp. strain HN2T.</title>
        <authorList>
            <person name="Ueno A."/>
            <person name="Tamazawa S."/>
            <person name="Tamamura S."/>
            <person name="Murakami T."/>
            <person name="Kiyama T."/>
            <person name="Inomata H."/>
            <person name="Amano Y."/>
            <person name="Miyakawa K."/>
            <person name="Tamaki H."/>
            <person name="Naganuma T."/>
            <person name="Kaneko K."/>
        </authorList>
    </citation>
    <scope>NUCLEOTIDE SEQUENCE [LARGE SCALE GENOMIC DNA]</scope>
    <source>
        <strain evidence="3 4">HN2</strain>
    </source>
</reference>
<proteinExistence type="predicted"/>
<dbReference type="Gene3D" id="3.60.120.10">
    <property type="entry name" value="Anthranilate synthase"/>
    <property type="match status" value="1"/>
</dbReference>
<sequence length="471" mass="51662">MNVLLKQTGQWLAADIQTPISLFLGLVGSGQGFLLESAEVDGRWGRYSVIGFNFLLRLGCKEGKLEVASRDKRLDFLKQFEGMDFMDGVRAVNKAVTVEAAEGFDKLPPIARGLFGYFGYGAAGMFEPKLRNVLPPESAEACLVLPGTIVLFDHLYNKLCLLTLADGLNVRMDRAAVERKAEPPDVGPITTIPDRATYLRNVDKVKELIRQGEAIQVVISTRFQAPFSGEPFVLYRRLRQINPSPYMFFMRLPGVSLIGSSPEVLVRSSKGEVEVCPIAGTRPRGASETEDLALAEDLKADPKEQAEHVMLVDLGRNDVGRVSAPGTVSVDKYMQVERFSHVMHMTSYVKGKLQQGKDALDVLAATFPAGTVSGAPKVRAMEIIADIEALQRGPYAGAVGWMSLDTDNADLDTGILIRTMWVRDGLVQWQCGAGIVHDSVPEKEWEECHNKARALKVTINGTGDGDVFAYR</sequence>
<dbReference type="InterPro" id="IPR019999">
    <property type="entry name" value="Anth_synth_I-like"/>
</dbReference>
<dbReference type="AlphaFoldDB" id="A0A7J0BF20"/>
<comment type="caution">
    <text evidence="3">The sequence shown here is derived from an EMBL/GenBank/DDBJ whole genome shotgun (WGS) entry which is preliminary data.</text>
</comment>
<feature type="domain" description="Chorismate-utilising enzyme C-terminal" evidence="1">
    <location>
        <begin position="195"/>
        <end position="451"/>
    </location>
</feature>
<name>A0A7J0BF20_9BACT</name>
<dbReference type="InterPro" id="IPR006805">
    <property type="entry name" value="Anth_synth_I_N"/>
</dbReference>
<protein>
    <submittedName>
        <fullName evidence="3">Anthranilate synthase component I</fullName>
    </submittedName>
</protein>
<dbReference type="Pfam" id="PF00425">
    <property type="entry name" value="Chorismate_bind"/>
    <property type="match status" value="1"/>
</dbReference>
<evidence type="ECO:0000313" key="3">
    <source>
        <dbReference type="EMBL" id="GFM32287.1"/>
    </source>
</evidence>
<evidence type="ECO:0000259" key="2">
    <source>
        <dbReference type="Pfam" id="PF04715"/>
    </source>
</evidence>
<keyword evidence="4" id="KW-1185">Reference proteome</keyword>
<evidence type="ECO:0000313" key="4">
    <source>
        <dbReference type="Proteomes" id="UP000503840"/>
    </source>
</evidence>
<dbReference type="InterPro" id="IPR005801">
    <property type="entry name" value="ADC_synthase"/>
</dbReference>
<dbReference type="PRINTS" id="PR00095">
    <property type="entry name" value="ANTSNTHASEI"/>
</dbReference>
<dbReference type="RefSeq" id="WP_243452055.1">
    <property type="nucleotide sequence ID" value="NZ_BLVO01000005.1"/>
</dbReference>
<feature type="domain" description="Anthranilate synthase component I N-terminal" evidence="2">
    <location>
        <begin position="15"/>
        <end position="160"/>
    </location>
</feature>
<organism evidence="3 4">
    <name type="scientific">Desulfovibrio subterraneus</name>
    <dbReference type="NCBI Taxonomy" id="2718620"/>
    <lineage>
        <taxon>Bacteria</taxon>
        <taxon>Pseudomonadati</taxon>
        <taxon>Thermodesulfobacteriota</taxon>
        <taxon>Desulfovibrionia</taxon>
        <taxon>Desulfovibrionales</taxon>
        <taxon>Desulfovibrionaceae</taxon>
        <taxon>Desulfovibrio</taxon>
    </lineage>
</organism>
<dbReference type="EMBL" id="BLVO01000005">
    <property type="protein sequence ID" value="GFM32287.1"/>
    <property type="molecule type" value="Genomic_DNA"/>
</dbReference>
<dbReference type="PANTHER" id="PTHR11236:SF9">
    <property type="entry name" value="ANTHRANILATE SYNTHASE COMPONENT 1"/>
    <property type="match status" value="1"/>
</dbReference>
<dbReference type="GO" id="GO:0000162">
    <property type="term" value="P:L-tryptophan biosynthetic process"/>
    <property type="evidence" value="ECO:0007669"/>
    <property type="project" value="TreeGrafter"/>
</dbReference>
<dbReference type="Proteomes" id="UP000503840">
    <property type="component" value="Unassembled WGS sequence"/>
</dbReference>
<dbReference type="Pfam" id="PF04715">
    <property type="entry name" value="Anth_synt_I_N"/>
    <property type="match status" value="1"/>
</dbReference>
<dbReference type="InterPro" id="IPR015890">
    <property type="entry name" value="Chorismate_C"/>
</dbReference>
<gene>
    <name evidence="3" type="ORF">DSM101010T_06520</name>
</gene>
<accession>A0A7J0BF20</accession>
<dbReference type="SUPFAM" id="SSF56322">
    <property type="entry name" value="ADC synthase"/>
    <property type="match status" value="1"/>
</dbReference>